<dbReference type="KEGG" id="spat:A0O21_09015"/>
<feature type="transmembrane region" description="Helical" evidence="5">
    <location>
        <begin position="176"/>
        <end position="194"/>
    </location>
</feature>
<dbReference type="GO" id="GO:0140359">
    <property type="term" value="F:ABC-type transporter activity"/>
    <property type="evidence" value="ECO:0007669"/>
    <property type="project" value="InterPro"/>
</dbReference>
<name>A0A172Q9K7_9STRE</name>
<feature type="domain" description="ABC-2 type transporter transmembrane" evidence="6">
    <location>
        <begin position="23"/>
        <end position="312"/>
    </location>
</feature>
<reference evidence="8" key="2">
    <citation type="submission" date="2016-03" db="EMBL/GenBank/DDBJ databases">
        <title>Streptococcus antelopensis sp. nov., isolated from the feces of the Tibetan antelope (Pantholops hodgsonii) in Hoh Xil National Nature Reserve, Qinghai, China.</title>
        <authorList>
            <person name="Bai X."/>
        </authorList>
    </citation>
    <scope>NUCLEOTIDE SEQUENCE [LARGE SCALE GENOMIC DNA]</scope>
    <source>
        <strain evidence="8">TA 26</strain>
    </source>
</reference>
<dbReference type="InterPro" id="IPR052902">
    <property type="entry name" value="ABC-2_transporter"/>
</dbReference>
<dbReference type="PANTHER" id="PTHR43027">
    <property type="entry name" value="DOXORUBICIN RESISTANCE ABC TRANSPORTER PERMEASE PROTEIN DRRC-RELATED"/>
    <property type="match status" value="1"/>
</dbReference>
<dbReference type="InterPro" id="IPR013525">
    <property type="entry name" value="ABC2_TM"/>
</dbReference>
<sequence length="324" mass="36758">MRKIFKCFQINITRNFSDNMGVIFSVIIMPLVVVAAFYATNLPNNTTEKIAVIGGSEAFTQYLDKNQISYDKLKVIPEKQDIYMRNYSGVIKKQNGKVTVISYKGSQYRRELQLITKQKYRSNEEKNNSEKFPNAFYLSMSILLVQAVLNMRLFVNDRINETSKRLRVIGIKNSQYLSSHLLFNWAALFIPFGLVNVICNRLFFGSSMTEDLKVILISFIVTGLFSALAVLICTLVKDNGSAIMVGNIVACFTVLLSGMFGNFHNKILEAISQCMPQKISFNWVNEIFHHGDIVGGNFLLILIMFTVSMLMAVGLYNRSNQYSS</sequence>
<comment type="subcellular location">
    <subcellularLocation>
        <location evidence="1">Membrane</location>
        <topology evidence="1">Multi-pass membrane protein</topology>
    </subcellularLocation>
</comment>
<protein>
    <submittedName>
        <fullName evidence="7">Multidrug ABC transporter permease</fullName>
    </submittedName>
</protein>
<reference evidence="7 8" key="1">
    <citation type="journal article" date="2016" name="Int. J. Syst. Evol. Microbiol.">
        <title>Streptococcuspantholopis sp. nov., isolated from faeces of the Tibetan antelope (Pantholops hodgsonii).</title>
        <authorList>
            <person name="Bai X."/>
            <person name="Xiong Y."/>
            <person name="Lu S."/>
            <person name="Jin D."/>
            <person name="Lai X."/>
            <person name="Yang J."/>
            <person name="Niu L."/>
            <person name="Hu S."/>
            <person name="Meng X."/>
            <person name="Pu J."/>
            <person name="Ye C."/>
            <person name="Xu J."/>
        </authorList>
    </citation>
    <scope>NUCLEOTIDE SEQUENCE [LARGE SCALE GENOMIC DNA]</scope>
    <source>
        <strain evidence="7 8">TA 26</strain>
    </source>
</reference>
<evidence type="ECO:0000256" key="5">
    <source>
        <dbReference type="SAM" id="Phobius"/>
    </source>
</evidence>
<organism evidence="7 8">
    <name type="scientific">Streptococcus pantholopis</name>
    <dbReference type="NCBI Taxonomy" id="1811193"/>
    <lineage>
        <taxon>Bacteria</taxon>
        <taxon>Bacillati</taxon>
        <taxon>Bacillota</taxon>
        <taxon>Bacilli</taxon>
        <taxon>Lactobacillales</taxon>
        <taxon>Streptococcaceae</taxon>
        <taxon>Streptococcus</taxon>
    </lineage>
</organism>
<evidence type="ECO:0000256" key="2">
    <source>
        <dbReference type="ARBA" id="ARBA00022692"/>
    </source>
</evidence>
<keyword evidence="4 5" id="KW-0472">Membrane</keyword>
<dbReference type="STRING" id="1811193.A0O21_09015"/>
<feature type="transmembrane region" description="Helical" evidence="5">
    <location>
        <begin position="243"/>
        <end position="263"/>
    </location>
</feature>
<evidence type="ECO:0000313" key="7">
    <source>
        <dbReference type="EMBL" id="AND80130.1"/>
    </source>
</evidence>
<feature type="transmembrane region" description="Helical" evidence="5">
    <location>
        <begin position="135"/>
        <end position="155"/>
    </location>
</feature>
<dbReference type="Pfam" id="PF12698">
    <property type="entry name" value="ABC2_membrane_3"/>
    <property type="match status" value="1"/>
</dbReference>
<proteinExistence type="predicted"/>
<evidence type="ECO:0000256" key="3">
    <source>
        <dbReference type="ARBA" id="ARBA00022989"/>
    </source>
</evidence>
<dbReference type="OrthoDB" id="2210112at2"/>
<dbReference type="EMBL" id="CP014699">
    <property type="protein sequence ID" value="AND80130.1"/>
    <property type="molecule type" value="Genomic_DNA"/>
</dbReference>
<dbReference type="GO" id="GO:0016020">
    <property type="term" value="C:membrane"/>
    <property type="evidence" value="ECO:0007669"/>
    <property type="project" value="UniProtKB-SubCell"/>
</dbReference>
<dbReference type="Proteomes" id="UP000077317">
    <property type="component" value="Chromosome"/>
</dbReference>
<evidence type="ECO:0000313" key="8">
    <source>
        <dbReference type="Proteomes" id="UP000077317"/>
    </source>
</evidence>
<keyword evidence="2 5" id="KW-0812">Transmembrane</keyword>
<keyword evidence="3 5" id="KW-1133">Transmembrane helix</keyword>
<dbReference type="AlphaFoldDB" id="A0A172Q9K7"/>
<keyword evidence="8" id="KW-1185">Reference proteome</keyword>
<feature type="transmembrane region" description="Helical" evidence="5">
    <location>
        <begin position="298"/>
        <end position="316"/>
    </location>
</feature>
<dbReference type="RefSeq" id="WP_067064445.1">
    <property type="nucleotide sequence ID" value="NZ_CP014699.1"/>
</dbReference>
<gene>
    <name evidence="7" type="ORF">A0O21_09015</name>
</gene>
<evidence type="ECO:0000259" key="6">
    <source>
        <dbReference type="Pfam" id="PF12698"/>
    </source>
</evidence>
<accession>A0A172Q9K7</accession>
<evidence type="ECO:0000256" key="1">
    <source>
        <dbReference type="ARBA" id="ARBA00004141"/>
    </source>
</evidence>
<feature type="transmembrane region" description="Helical" evidence="5">
    <location>
        <begin position="21"/>
        <end position="39"/>
    </location>
</feature>
<feature type="transmembrane region" description="Helical" evidence="5">
    <location>
        <begin position="214"/>
        <end position="236"/>
    </location>
</feature>
<dbReference type="PANTHER" id="PTHR43027:SF1">
    <property type="entry name" value="DOXORUBICIN RESISTANCE ABC TRANSPORTER PERMEASE PROTEIN DRRC-RELATED"/>
    <property type="match status" value="1"/>
</dbReference>
<evidence type="ECO:0000256" key="4">
    <source>
        <dbReference type="ARBA" id="ARBA00023136"/>
    </source>
</evidence>